<keyword evidence="1" id="KW-0472">Membrane</keyword>
<dbReference type="EMBL" id="LBBT01000033">
    <property type="protein sequence ID" value="KKY02700.1"/>
    <property type="molecule type" value="Genomic_DNA"/>
</dbReference>
<organism evidence="2 3">
    <name type="scientific">Paraclostridium benzoelyticum</name>
    <dbReference type="NCBI Taxonomy" id="1629550"/>
    <lineage>
        <taxon>Bacteria</taxon>
        <taxon>Bacillati</taxon>
        <taxon>Bacillota</taxon>
        <taxon>Clostridia</taxon>
        <taxon>Peptostreptococcales</taxon>
        <taxon>Peptostreptococcaceae</taxon>
        <taxon>Paraclostridium</taxon>
    </lineage>
</organism>
<dbReference type="OrthoDB" id="47603at2"/>
<accession>A0A0M3DJD7</accession>
<dbReference type="Gene3D" id="2.60.320.10">
    <property type="entry name" value="N-utilization substance G protein NusG, insert domain"/>
    <property type="match status" value="1"/>
</dbReference>
<evidence type="ECO:0000313" key="3">
    <source>
        <dbReference type="Proteomes" id="UP000034407"/>
    </source>
</evidence>
<dbReference type="Proteomes" id="UP000034407">
    <property type="component" value="Unassembled WGS sequence"/>
</dbReference>
<evidence type="ECO:0000256" key="1">
    <source>
        <dbReference type="SAM" id="Phobius"/>
    </source>
</evidence>
<dbReference type="InterPro" id="IPR038690">
    <property type="entry name" value="NusG_2_sf"/>
</dbReference>
<keyword evidence="1" id="KW-1133">Transmembrane helix</keyword>
<feature type="transmembrane region" description="Helical" evidence="1">
    <location>
        <begin position="6"/>
        <end position="25"/>
    </location>
</feature>
<dbReference type="AlphaFoldDB" id="A0A0M3DJD7"/>
<proteinExistence type="predicted"/>
<evidence type="ECO:0000313" key="2">
    <source>
        <dbReference type="EMBL" id="KKY02700.1"/>
    </source>
</evidence>
<dbReference type="RefSeq" id="WP_046821757.1">
    <property type="nucleotide sequence ID" value="NZ_JBCLWQ010000002.1"/>
</dbReference>
<dbReference type="PATRIC" id="fig|1629550.3.peg.2581"/>
<keyword evidence="1" id="KW-0812">Transmembrane</keyword>
<keyword evidence="3" id="KW-1185">Reference proteome</keyword>
<dbReference type="CDD" id="cd09911">
    <property type="entry name" value="Lin0431_like"/>
    <property type="match status" value="1"/>
</dbReference>
<sequence>MKKNDFFLILSVLIIIGVWISFSFFKNQDEGEKIVIYLDNKVYKEIPIDATEDITIKTDSGFNKIKIHDKGVEVVDASCPDKVCVKTGFIDKSNKNIVCIPNKVSIKIISNEKNDIDTIAN</sequence>
<protein>
    <submittedName>
        <fullName evidence="2">Uncharacterized protein</fullName>
    </submittedName>
</protein>
<comment type="caution">
    <text evidence="2">The sequence shown here is derived from an EMBL/GenBank/DDBJ whole genome shotgun (WGS) entry which is preliminary data.</text>
</comment>
<reference evidence="2 3" key="1">
    <citation type="submission" date="2015-04" db="EMBL/GenBank/DDBJ databases">
        <title>Microcin producing Clostridium sp. JC272T.</title>
        <authorList>
            <person name="Jyothsna T."/>
            <person name="Sasikala C."/>
            <person name="Ramana C."/>
        </authorList>
    </citation>
    <scope>NUCLEOTIDE SEQUENCE [LARGE SCALE GENOMIC DNA]</scope>
    <source>
        <strain evidence="2 3">JC272</strain>
    </source>
</reference>
<gene>
    <name evidence="2" type="ORF">VN21_01780</name>
</gene>
<dbReference type="Pfam" id="PF07009">
    <property type="entry name" value="NusG_II"/>
    <property type="match status" value="1"/>
</dbReference>
<name>A0A0M3DJD7_9FIRM</name>